<keyword evidence="2" id="KW-1185">Reference proteome</keyword>
<evidence type="ECO:0000313" key="2">
    <source>
        <dbReference type="Proteomes" id="UP000657592"/>
    </source>
</evidence>
<dbReference type="GO" id="GO:0016491">
    <property type="term" value="F:oxidoreductase activity"/>
    <property type="evidence" value="ECO:0007669"/>
    <property type="project" value="InterPro"/>
</dbReference>
<dbReference type="AlphaFoldDB" id="A0A917IJ82"/>
<dbReference type="InterPro" id="IPR004378">
    <property type="entry name" value="F420H2_quin_Rdtase"/>
</dbReference>
<protein>
    <submittedName>
        <fullName evidence="1">Nitroreductase</fullName>
    </submittedName>
</protein>
<dbReference type="InterPro" id="IPR012349">
    <property type="entry name" value="Split_barrel_FMN-bd"/>
</dbReference>
<dbReference type="Gene3D" id="2.30.110.10">
    <property type="entry name" value="Electron Transport, Fmn-binding Protein, Chain A"/>
    <property type="match status" value="1"/>
</dbReference>
<evidence type="ECO:0000313" key="1">
    <source>
        <dbReference type="EMBL" id="GGH50814.1"/>
    </source>
</evidence>
<sequence length="152" mass="16374">MAGSYKTTPARRAVDRIIAALGRRGIAPGGIASLTVVGRRSGTPRTVPVTPVVVDGRRYLVAPYGPVGWVRNLRAAGEATLQRGRRRERIAVEEVAPEAAAPVLKHYVQRIAIVRPHVAASPDAELSEFIRIAHRHPVFAIRADPDRPAGEG</sequence>
<comment type="caution">
    <text evidence="1">The sequence shown here is derived from an EMBL/GenBank/DDBJ whole genome shotgun (WGS) entry which is preliminary data.</text>
</comment>
<dbReference type="Proteomes" id="UP000657592">
    <property type="component" value="Unassembled WGS sequence"/>
</dbReference>
<accession>A0A917IJ82</accession>
<proteinExistence type="predicted"/>
<dbReference type="RefSeq" id="WP_188757189.1">
    <property type="nucleotide sequence ID" value="NZ_BMJY01000022.1"/>
</dbReference>
<dbReference type="EMBL" id="BMJY01000022">
    <property type="protein sequence ID" value="GGH50814.1"/>
    <property type="molecule type" value="Genomic_DNA"/>
</dbReference>
<reference evidence="1" key="2">
    <citation type="submission" date="2020-09" db="EMBL/GenBank/DDBJ databases">
        <authorList>
            <person name="Sun Q."/>
            <person name="Zhou Y."/>
        </authorList>
    </citation>
    <scope>NUCLEOTIDE SEQUENCE</scope>
    <source>
        <strain evidence="1">CGMCC 1.15794</strain>
    </source>
</reference>
<organism evidence="1 2">
    <name type="scientific">Microbacterium album</name>
    <dbReference type="NCBI Taxonomy" id="2053191"/>
    <lineage>
        <taxon>Bacteria</taxon>
        <taxon>Bacillati</taxon>
        <taxon>Actinomycetota</taxon>
        <taxon>Actinomycetes</taxon>
        <taxon>Micrococcales</taxon>
        <taxon>Microbacteriaceae</taxon>
        <taxon>Microbacterium</taxon>
    </lineage>
</organism>
<dbReference type="NCBIfam" id="TIGR00026">
    <property type="entry name" value="hi_GC_TIGR00026"/>
    <property type="match status" value="1"/>
</dbReference>
<dbReference type="Pfam" id="PF04075">
    <property type="entry name" value="F420H2_quin_red"/>
    <property type="match status" value="1"/>
</dbReference>
<name>A0A917IJ82_9MICO</name>
<gene>
    <name evidence="1" type="ORF">GCM10010921_29810</name>
</gene>
<reference evidence="1" key="1">
    <citation type="journal article" date="2014" name="Int. J. Syst. Evol. Microbiol.">
        <title>Complete genome sequence of Corynebacterium casei LMG S-19264T (=DSM 44701T), isolated from a smear-ripened cheese.</title>
        <authorList>
            <consortium name="US DOE Joint Genome Institute (JGI-PGF)"/>
            <person name="Walter F."/>
            <person name="Albersmeier A."/>
            <person name="Kalinowski J."/>
            <person name="Ruckert C."/>
        </authorList>
    </citation>
    <scope>NUCLEOTIDE SEQUENCE</scope>
    <source>
        <strain evidence="1">CGMCC 1.15794</strain>
    </source>
</reference>